<accession>A0A368VMP1</accession>
<keyword evidence="3" id="KW-1185">Reference proteome</keyword>
<dbReference type="AlphaFoldDB" id="A0A368VMP1"/>
<feature type="transmembrane region" description="Helical" evidence="1">
    <location>
        <begin position="37"/>
        <end position="58"/>
    </location>
</feature>
<keyword evidence="1" id="KW-1133">Transmembrane helix</keyword>
<reference evidence="2 3" key="1">
    <citation type="submission" date="2018-07" db="EMBL/GenBank/DDBJ databases">
        <title>Genomic Encyclopedia of Type Strains, Phase III (KMG-III): the genomes of soil and plant-associated and newly described type strains.</title>
        <authorList>
            <person name="Whitman W."/>
        </authorList>
    </citation>
    <scope>NUCLEOTIDE SEQUENCE [LARGE SCALE GENOMIC DNA]</scope>
    <source>
        <strain evidence="2 3">CECT 8575</strain>
    </source>
</reference>
<comment type="caution">
    <text evidence="2">The sequence shown here is derived from an EMBL/GenBank/DDBJ whole genome shotgun (WGS) entry which is preliminary data.</text>
</comment>
<keyword evidence="1" id="KW-0812">Transmembrane</keyword>
<gene>
    <name evidence="2" type="ORF">DFQ14_10854</name>
</gene>
<evidence type="ECO:0000313" key="3">
    <source>
        <dbReference type="Proteomes" id="UP000253495"/>
    </source>
</evidence>
<organism evidence="2 3">
    <name type="scientific">Halopolyspora algeriensis</name>
    <dbReference type="NCBI Taxonomy" id="1500506"/>
    <lineage>
        <taxon>Bacteria</taxon>
        <taxon>Bacillati</taxon>
        <taxon>Actinomycetota</taxon>
        <taxon>Actinomycetes</taxon>
        <taxon>Actinomycetes incertae sedis</taxon>
        <taxon>Halopolyspora</taxon>
    </lineage>
</organism>
<keyword evidence="1" id="KW-0472">Membrane</keyword>
<sequence>MPPGCGAPTAGLRPGTESCPAFRADTRARRADLGADALTLMLIVMLLNLVARLITLLFSPENSR</sequence>
<protein>
    <submittedName>
        <fullName evidence="2">Uncharacterized protein</fullName>
    </submittedName>
</protein>
<evidence type="ECO:0000313" key="2">
    <source>
        <dbReference type="EMBL" id="RCW42798.1"/>
    </source>
</evidence>
<proteinExistence type="predicted"/>
<name>A0A368VMP1_9ACTN</name>
<dbReference type="Proteomes" id="UP000253495">
    <property type="component" value="Unassembled WGS sequence"/>
</dbReference>
<evidence type="ECO:0000256" key="1">
    <source>
        <dbReference type="SAM" id="Phobius"/>
    </source>
</evidence>
<dbReference type="EMBL" id="QPJC01000008">
    <property type="protein sequence ID" value="RCW42798.1"/>
    <property type="molecule type" value="Genomic_DNA"/>
</dbReference>